<dbReference type="OMA" id="CERRMAP"/>
<dbReference type="InParanoid" id="C1E3Y7"/>
<reference evidence="1 2" key="1">
    <citation type="journal article" date="2009" name="Science">
        <title>Green evolution and dynamic adaptations revealed by genomes of the marine picoeukaryotes Micromonas.</title>
        <authorList>
            <person name="Worden A.Z."/>
            <person name="Lee J.H."/>
            <person name="Mock T."/>
            <person name="Rouze P."/>
            <person name="Simmons M.P."/>
            <person name="Aerts A.L."/>
            <person name="Allen A.E."/>
            <person name="Cuvelier M.L."/>
            <person name="Derelle E."/>
            <person name="Everett M.V."/>
            <person name="Foulon E."/>
            <person name="Grimwood J."/>
            <person name="Gundlach H."/>
            <person name="Henrissat B."/>
            <person name="Napoli C."/>
            <person name="McDonald S.M."/>
            <person name="Parker M.S."/>
            <person name="Rombauts S."/>
            <person name="Salamov A."/>
            <person name="Von Dassow P."/>
            <person name="Badger J.H."/>
            <person name="Coutinho P.M."/>
            <person name="Demir E."/>
            <person name="Dubchak I."/>
            <person name="Gentemann C."/>
            <person name="Eikrem W."/>
            <person name="Gready J.E."/>
            <person name="John U."/>
            <person name="Lanier W."/>
            <person name="Lindquist E.A."/>
            <person name="Lucas S."/>
            <person name="Mayer K.F."/>
            <person name="Moreau H."/>
            <person name="Not F."/>
            <person name="Otillar R."/>
            <person name="Panaud O."/>
            <person name="Pangilinan J."/>
            <person name="Paulsen I."/>
            <person name="Piegu B."/>
            <person name="Poliakov A."/>
            <person name="Robbens S."/>
            <person name="Schmutz J."/>
            <person name="Toulza E."/>
            <person name="Wyss T."/>
            <person name="Zelensky A."/>
            <person name="Zhou K."/>
            <person name="Armbrust E.V."/>
            <person name="Bhattacharya D."/>
            <person name="Goodenough U.W."/>
            <person name="Van de Peer Y."/>
            <person name="Grigoriev I.V."/>
        </authorList>
    </citation>
    <scope>NUCLEOTIDE SEQUENCE [LARGE SCALE GENOMIC DNA]</scope>
    <source>
        <strain evidence="2">RCC299 / NOUM17</strain>
    </source>
</reference>
<evidence type="ECO:0000313" key="1">
    <source>
        <dbReference type="EMBL" id="ACO63016.1"/>
    </source>
</evidence>
<proteinExistence type="predicted"/>
<accession>C1E3Y7</accession>
<keyword evidence="2" id="KW-1185">Reference proteome</keyword>
<dbReference type="RefSeq" id="XP_002501758.1">
    <property type="nucleotide sequence ID" value="XM_002501712.1"/>
</dbReference>
<gene>
    <name evidence="1" type="ORF">MICPUN_52794</name>
</gene>
<dbReference type="OrthoDB" id="10653676at2759"/>
<dbReference type="AlphaFoldDB" id="C1E3Y7"/>
<organism evidence="1 2">
    <name type="scientific">Micromonas commoda (strain RCC299 / NOUM17 / CCMP2709)</name>
    <name type="common">Picoplanktonic green alga</name>
    <dbReference type="NCBI Taxonomy" id="296587"/>
    <lineage>
        <taxon>Eukaryota</taxon>
        <taxon>Viridiplantae</taxon>
        <taxon>Chlorophyta</taxon>
        <taxon>Mamiellophyceae</taxon>
        <taxon>Mamiellales</taxon>
        <taxon>Mamiellaceae</taxon>
        <taxon>Micromonas</taxon>
    </lineage>
</organism>
<dbReference type="KEGG" id="mis:MICPUN_52794"/>
<protein>
    <submittedName>
        <fullName evidence="1">Uncharacterized protein</fullName>
    </submittedName>
</protein>
<dbReference type="EMBL" id="CP001325">
    <property type="protein sequence ID" value="ACO63016.1"/>
    <property type="molecule type" value="Genomic_DNA"/>
</dbReference>
<dbReference type="Proteomes" id="UP000002009">
    <property type="component" value="Chromosome 4"/>
</dbReference>
<evidence type="ECO:0000313" key="2">
    <source>
        <dbReference type="Proteomes" id="UP000002009"/>
    </source>
</evidence>
<sequence length="839" mass="94632">MVHQSNEYHQSSFLALVSDMKQADVDGSNCERRMAPWFDYLRRHDSESSGKTATLSLGNILEASRGGFRDTKSLLFDALFFAWVNRMSFAVHDDCFLEKVGWKLTTTQFARAVEALGVEELLLVKLGDVPQYIARHLKAELEEIRSELQLHKSTRIKELKGKVSQDRFPHGSSVNKCLSTEVTLCKRAIRMWLQLNMMTLAVSDSLAIKNITRRALIECKECGRMTGALLLSSDRFQTARISLRNFEQKDSRRQELISILNQITDDDTHVANPRRNNDHTIIVDSLWDHFYVDPEGFLIHLLSIARKHSSQASMILSAISHLPGLSAYRLQPEKPVSILTALSRMFRKSISESSNVSRLTSSHKADGLHRIALWLIQKPRASLITASSDIFGYALGTPFRAGMDPREALLTNILPALLSNSVSSWCALKMLYSMLYACDVIKDGDAKLSSRGIKLLQATFPGGILLALASCLESSNTDDRLDSSHHLSLTRSSHERSRDLAARLLRDCVEELAHRHSQLSTPVLHSLAECDDIAQAKASWHVRLLLEPILQKVRGTSSSSTKREHLGSCELSSEGSLEAARQHSGVLKLAKALADLIKLNQLRAFETLNFGEMLTGTEPRAPPKQDRQKMEIIFRKIEILRSTKTVDEFRCALLMACAAKIPYLTAEEMDSLFHGILTELVVHISIWKVKARENSDQIVIDLLSRVLRFKANEMNREVRPVDYLEMENLSRHLATKAVETYTKLISNERSKGSTAVKKLRILRSLQTALRQVVLIESEKEYTAKPISILLNACLRLMGELMLEGLANELMEMFRDFPEHECKQRIMCICSVQMECIAPK</sequence>
<name>C1E3Y7_MICCC</name>
<dbReference type="GeneID" id="8242665"/>